<keyword evidence="2" id="KW-0597">Phosphoprotein</keyword>
<dbReference type="EMBL" id="KX395892">
    <property type="protein sequence ID" value="AQS99310.1"/>
    <property type="molecule type" value="Transcribed_RNA"/>
</dbReference>
<keyword evidence="1" id="KW-0596">Phosphopantetheine</keyword>
<reference evidence="5" key="1">
    <citation type="journal article" date="2017" name="J. Eukaryot. Microbiol.">
        <title>Role of Modular Polyketide Synthases in the Production of Polyether Ladder Compounds in Ciguatoxin-producing Gambierdiscus polynesiensis and G.excentricus (Dinophyceae).</title>
        <authorList>
            <person name="Kohli G.S."/>
            <person name="Campbell K."/>
            <person name="John U."/>
            <person name="Smith K.F."/>
            <person name="Fraga S."/>
            <person name="Rhodes L.L."/>
            <person name="Murray S.A."/>
        </authorList>
    </citation>
    <scope>NUCLEOTIDE SEQUENCE</scope>
    <source>
        <strain evidence="5">Contig_54739</strain>
    </source>
</reference>
<dbReference type="InterPro" id="IPR016039">
    <property type="entry name" value="Thiolase-like"/>
</dbReference>
<evidence type="ECO:0000256" key="3">
    <source>
        <dbReference type="RuleBase" id="RU003694"/>
    </source>
</evidence>
<dbReference type="PANTHER" id="PTHR43775">
    <property type="entry name" value="FATTY ACID SYNTHASE"/>
    <property type="match status" value="1"/>
</dbReference>
<dbReference type="InterPro" id="IPR014030">
    <property type="entry name" value="Ketoacyl_synth_N"/>
</dbReference>
<dbReference type="AlphaFoldDB" id="A0A1S6K879"/>
<feature type="domain" description="Ketosynthase family 3 (KS3)" evidence="4">
    <location>
        <begin position="336"/>
        <end position="762"/>
    </location>
</feature>
<evidence type="ECO:0000313" key="5">
    <source>
        <dbReference type="EMBL" id="AQS99310.1"/>
    </source>
</evidence>
<dbReference type="GO" id="GO:0004312">
    <property type="term" value="F:fatty acid synthase activity"/>
    <property type="evidence" value="ECO:0007669"/>
    <property type="project" value="TreeGrafter"/>
</dbReference>
<dbReference type="GO" id="GO:0006633">
    <property type="term" value="P:fatty acid biosynthetic process"/>
    <property type="evidence" value="ECO:0007669"/>
    <property type="project" value="TreeGrafter"/>
</dbReference>
<accession>A0A1S6K879</accession>
<dbReference type="Pfam" id="PF00109">
    <property type="entry name" value="ketoacyl-synt"/>
    <property type="match status" value="1"/>
</dbReference>
<dbReference type="Pfam" id="PF02801">
    <property type="entry name" value="Ketoacyl-synt_C"/>
    <property type="match status" value="1"/>
</dbReference>
<dbReference type="NCBIfam" id="TIGR04556">
    <property type="entry name" value="PKS_assoc"/>
    <property type="match status" value="1"/>
</dbReference>
<protein>
    <submittedName>
        <fullName evidence="5">Type I polyketide synthase</fullName>
    </submittedName>
</protein>
<organism evidence="5">
    <name type="scientific">Gambierdiscus excentricus</name>
    <dbReference type="NCBI Taxonomy" id="986170"/>
    <lineage>
        <taxon>Eukaryota</taxon>
        <taxon>Sar</taxon>
        <taxon>Alveolata</taxon>
        <taxon>Dinophyceae</taxon>
        <taxon>Gonyaulacales</taxon>
        <taxon>Pyrocystaceae</taxon>
        <taxon>Gambierdiscus</taxon>
    </lineage>
</organism>
<dbReference type="PROSITE" id="PS52004">
    <property type="entry name" value="KS3_2"/>
    <property type="match status" value="1"/>
</dbReference>
<evidence type="ECO:0000259" key="4">
    <source>
        <dbReference type="PROSITE" id="PS52004"/>
    </source>
</evidence>
<dbReference type="SUPFAM" id="SSF53901">
    <property type="entry name" value="Thiolase-like"/>
    <property type="match status" value="1"/>
</dbReference>
<dbReference type="InterPro" id="IPR050091">
    <property type="entry name" value="PKS_NRPS_Biosynth_Enz"/>
</dbReference>
<dbReference type="CDD" id="cd00833">
    <property type="entry name" value="PKS"/>
    <property type="match status" value="1"/>
</dbReference>
<dbReference type="InterPro" id="IPR014031">
    <property type="entry name" value="Ketoacyl_synth_C"/>
</dbReference>
<dbReference type="Gene3D" id="3.40.47.10">
    <property type="match status" value="1"/>
</dbReference>
<name>A0A1S6K879_9DINO</name>
<keyword evidence="3" id="KW-0808">Transferase</keyword>
<dbReference type="PANTHER" id="PTHR43775:SF37">
    <property type="entry name" value="SI:DKEY-61P9.11"/>
    <property type="match status" value="1"/>
</dbReference>
<proteinExistence type="inferred from homology"/>
<dbReference type="InterPro" id="IPR020841">
    <property type="entry name" value="PKS_Beta-ketoAc_synthase_dom"/>
</dbReference>
<sequence length="1221" mass="135344">MENVQWEELPDARYEAKLVEIHAVEGRVEARGGISVSANGLRGRALWDDEQGMYAVRTFQGLQLDLPEENLREFARPRPEDGGYDYAWPVPGYEEEFSVRVADTIRKKGYVVVQMFGSDELRQEAVKAARERDDFVLPKPEFEESFLGREANSKVSSVRQGEPTTAIEFCNLQVKQMATALFGVTEDFFGFTPDNYRSGTMVRVPLQSQDERRELSPWPLQQAEVDDGLVENQLDFIQRRKLCIMYLVENRGGTLELYPRQDLRQPDVVLPLTPNKIVVFRHDLMGYAYRPTGTYDLVVQSWFMEEQQKLRLDGFKGSQVTLEEALGLGNIPIDGDTQVQIMGGNCRMPGGSYQIDRYWAAFSAMVDGFVDIPNQRWDMVLYYNPDSEQFGAQGRSVTRHAGMMADEELLLFDNAFFGLSAGVADCMAPSQRILMEIGFELLHMVGYEKLTSMRGENIGCTVAECALDFDPWHRFGERPEEWLQAQFNFGTSAARLAQVFGLTGPLQQVDTACSSSLVSHNISHSKIRKNNGVERIFSLGHQTLNMPFGFVGLSGAGMLGRTGRCLTFDQSANGMARAEGCGGLFLKSTTDPAVISDRLGVYVSSFINQDGRSASLTAPNGPSQQLCMRSSMKDGRLGPADICVNENHGTGTALGDPIETGSVRSIFRGRGDVPIPVTSSKSNLGHQESTAGSNGLLRTLTSLLNGTIPSTVHVRQLNQHLDLEGFPGCFPSENLDLNKENNIGGLNSFGFGGTNSRAELWVHALQGPRGSNVWFRQTDKRRAPALSMEKIRKMDCVAVLCPSCSGPMCWLCSAALPAEPLRGKHRCATVREEHASYERCSNCYDGLYSFGTAVVDSADRGDKVYVTGTWNAWASAEEMCSVGEGVYTADVVLGDTCVEEFHLVLEKDPQRVLFPIVARAGSRARIVGPAKQEPGKNWFIDGRRDGACTGSVYRLKLEWGEAQRRVSWERLGKRAESQPHNYSIISSLTGFRPVLMGRSEERWEFSGKMTAREELFMFQRDRDPRQLLYPQQHRPAAASVPVLGPDAGPGTRREMRLWAVQGKPGDVVIVRLQVHDGDIEVAAISEAQGARTWRGGRVQHKYFVRGSWSIWALEEMEPDMADLDVCRLHFSLPSGGYSYEESGMFQIIVDGDASRVLHPASTRAAPGQALVEGPDAGGEGCFWEVRGAPGQSFEVTLNLGAQDATKLVTCRPVRRLSRLPQ</sequence>
<evidence type="ECO:0000256" key="2">
    <source>
        <dbReference type="ARBA" id="ARBA00022553"/>
    </source>
</evidence>
<comment type="similarity">
    <text evidence="3">Belongs to the thiolase-like superfamily. Beta-ketoacyl-ACP synthases family.</text>
</comment>
<dbReference type="SMART" id="SM00825">
    <property type="entry name" value="PKS_KS"/>
    <property type="match status" value="1"/>
</dbReference>
<dbReference type="InterPro" id="IPR030834">
    <property type="entry name" value="PKS_assoc_dom"/>
</dbReference>
<evidence type="ECO:0000256" key="1">
    <source>
        <dbReference type="ARBA" id="ARBA00022450"/>
    </source>
</evidence>